<dbReference type="CTD" id="20241622"/>
<dbReference type="AlphaFoldDB" id="V4B1H2"/>
<keyword evidence="1" id="KW-0863">Zinc-finger</keyword>
<dbReference type="OrthoDB" id="9882192at2759"/>
<evidence type="ECO:0000259" key="3">
    <source>
        <dbReference type="PROSITE" id="PS50157"/>
    </source>
</evidence>
<accession>V4B1H2</accession>
<feature type="domain" description="C2H2-type" evidence="3">
    <location>
        <begin position="99"/>
        <end position="126"/>
    </location>
</feature>
<dbReference type="InterPro" id="IPR013087">
    <property type="entry name" value="Znf_C2H2_type"/>
</dbReference>
<keyword evidence="5" id="KW-1185">Reference proteome</keyword>
<evidence type="ECO:0000313" key="4">
    <source>
        <dbReference type="EMBL" id="ESP04188.1"/>
    </source>
</evidence>
<dbReference type="OMA" id="FIFIRMA"/>
<dbReference type="GeneID" id="20241622"/>
<name>V4B1H2_LOTGI</name>
<reference evidence="4 5" key="1">
    <citation type="journal article" date="2013" name="Nature">
        <title>Insights into bilaterian evolution from three spiralian genomes.</title>
        <authorList>
            <person name="Simakov O."/>
            <person name="Marletaz F."/>
            <person name="Cho S.J."/>
            <person name="Edsinger-Gonzales E."/>
            <person name="Havlak P."/>
            <person name="Hellsten U."/>
            <person name="Kuo D.H."/>
            <person name="Larsson T."/>
            <person name="Lv J."/>
            <person name="Arendt D."/>
            <person name="Savage R."/>
            <person name="Osoegawa K."/>
            <person name="de Jong P."/>
            <person name="Grimwood J."/>
            <person name="Chapman J.A."/>
            <person name="Shapiro H."/>
            <person name="Aerts A."/>
            <person name="Otillar R.P."/>
            <person name="Terry A.Y."/>
            <person name="Boore J.L."/>
            <person name="Grigoriev I.V."/>
            <person name="Lindberg D.R."/>
            <person name="Seaver E.C."/>
            <person name="Weisblat D.A."/>
            <person name="Putnam N.H."/>
            <person name="Rokhsar D.S."/>
        </authorList>
    </citation>
    <scope>NUCLEOTIDE SEQUENCE [LARGE SCALE GENOMIC DNA]</scope>
</reference>
<evidence type="ECO:0000256" key="1">
    <source>
        <dbReference type="PROSITE-ProRule" id="PRU00042"/>
    </source>
</evidence>
<dbReference type="HOGENOM" id="CLU_1476754_0_0_1"/>
<evidence type="ECO:0000256" key="2">
    <source>
        <dbReference type="SAM" id="Coils"/>
    </source>
</evidence>
<dbReference type="RefSeq" id="XP_009045134.1">
    <property type="nucleotide sequence ID" value="XM_009046886.1"/>
</dbReference>
<dbReference type="GO" id="GO:0008270">
    <property type="term" value="F:zinc ion binding"/>
    <property type="evidence" value="ECO:0007669"/>
    <property type="project" value="UniProtKB-KW"/>
</dbReference>
<keyword evidence="1" id="KW-0479">Metal-binding</keyword>
<keyword evidence="2" id="KW-0175">Coiled coil</keyword>
<gene>
    <name evidence="4" type="ORF">LOTGIDRAFT_171024</name>
</gene>
<protein>
    <recommendedName>
        <fullName evidence="3">C2H2-type domain-containing protein</fullName>
    </recommendedName>
</protein>
<dbReference type="EMBL" id="KB199861">
    <property type="protein sequence ID" value="ESP04188.1"/>
    <property type="molecule type" value="Genomic_DNA"/>
</dbReference>
<proteinExistence type="predicted"/>
<dbReference type="PROSITE" id="PS00028">
    <property type="entry name" value="ZINC_FINGER_C2H2_1"/>
    <property type="match status" value="1"/>
</dbReference>
<dbReference type="PROSITE" id="PS50157">
    <property type="entry name" value="ZINC_FINGER_C2H2_2"/>
    <property type="match status" value="1"/>
</dbReference>
<dbReference type="Proteomes" id="UP000030746">
    <property type="component" value="Unassembled WGS sequence"/>
</dbReference>
<feature type="coiled-coil region" evidence="2">
    <location>
        <begin position="134"/>
        <end position="161"/>
    </location>
</feature>
<evidence type="ECO:0000313" key="5">
    <source>
        <dbReference type="Proteomes" id="UP000030746"/>
    </source>
</evidence>
<dbReference type="KEGG" id="lgi:LOTGIDRAFT_171024"/>
<keyword evidence="1" id="KW-0862">Zinc</keyword>
<sequence length="183" mass="20838">MNSLAFAAHPSIRIKGTENNFNPIACDITTCNFKTPHLHCPFCVRSEVYQDPVILKAHFRVKHVDKGIEFAGLKVLRCCDNCDIVGVIKGEKKFKGAHWHCYKCRNGFNRRDEAIKHFKTHFRNPQTTFQIQITQDLNQSVTQYNNENQEASNQLMLENNSIHPALTQAVACLSSPLETDHGK</sequence>
<organism evidence="4 5">
    <name type="scientific">Lottia gigantea</name>
    <name type="common">Giant owl limpet</name>
    <dbReference type="NCBI Taxonomy" id="225164"/>
    <lineage>
        <taxon>Eukaryota</taxon>
        <taxon>Metazoa</taxon>
        <taxon>Spiralia</taxon>
        <taxon>Lophotrochozoa</taxon>
        <taxon>Mollusca</taxon>
        <taxon>Gastropoda</taxon>
        <taxon>Patellogastropoda</taxon>
        <taxon>Lottioidea</taxon>
        <taxon>Lottiidae</taxon>
        <taxon>Lottia</taxon>
    </lineage>
</organism>